<evidence type="ECO:0000256" key="1">
    <source>
        <dbReference type="ARBA" id="ARBA00022664"/>
    </source>
</evidence>
<accession>A0AAD7UBW0</accession>
<keyword evidence="8" id="KW-1185">Reference proteome</keyword>
<keyword evidence="3" id="KW-0508">mRNA splicing</keyword>
<gene>
    <name evidence="7" type="ORF">CTAYLR_004469</name>
</gene>
<dbReference type="SMART" id="SM00360">
    <property type="entry name" value="RRM"/>
    <property type="match status" value="1"/>
</dbReference>
<protein>
    <recommendedName>
        <fullName evidence="6">RRM domain-containing protein</fullName>
    </recommendedName>
</protein>
<evidence type="ECO:0000256" key="2">
    <source>
        <dbReference type="ARBA" id="ARBA00022884"/>
    </source>
</evidence>
<dbReference type="InterPro" id="IPR000504">
    <property type="entry name" value="RRM_dom"/>
</dbReference>
<sequence length="294" mass="33160">MRDERENYSRREENVPSYRPPPRGVGATWGSGSRRSRSLERRRRSPSPRRRRSRSRERRRGGRRYRSPSEEDRFRPRRRRPPPKEEKSKSRSKSRSLSWSPPPAVRRQMAEAKARRAREEKEGRVKQGKFWDGFRWVEHTPASQMPSNPATRKERRLYVGNLPNTFDSDQLRVFLNEALRHCGAVPQGVDEVVVSSWVSPDKKFAFVELSTVEAATTALGLSGISCMGCSLKICHPNNYQISQPLLANTDITAASLAAQNPELVAAALAAINSAGLNAFPSDTTGFGPPRPPTT</sequence>
<dbReference type="GO" id="GO:0006397">
    <property type="term" value="P:mRNA processing"/>
    <property type="evidence" value="ECO:0007669"/>
    <property type="project" value="UniProtKB-KW"/>
</dbReference>
<evidence type="ECO:0000259" key="6">
    <source>
        <dbReference type="PROSITE" id="PS50102"/>
    </source>
</evidence>
<dbReference type="PROSITE" id="PS50102">
    <property type="entry name" value="RRM"/>
    <property type="match status" value="1"/>
</dbReference>
<proteinExistence type="predicted"/>
<evidence type="ECO:0000256" key="3">
    <source>
        <dbReference type="ARBA" id="ARBA00023187"/>
    </source>
</evidence>
<evidence type="ECO:0000313" key="8">
    <source>
        <dbReference type="Proteomes" id="UP001230188"/>
    </source>
</evidence>
<dbReference type="Proteomes" id="UP001230188">
    <property type="component" value="Unassembled WGS sequence"/>
</dbReference>
<feature type="region of interest" description="Disordered" evidence="5">
    <location>
        <begin position="1"/>
        <end position="124"/>
    </location>
</feature>
<evidence type="ECO:0000256" key="5">
    <source>
        <dbReference type="SAM" id="MobiDB-lite"/>
    </source>
</evidence>
<dbReference type="InterPro" id="IPR035979">
    <property type="entry name" value="RBD_domain_sf"/>
</dbReference>
<feature type="compositionally biased region" description="Basic and acidic residues" evidence="5">
    <location>
        <begin position="1"/>
        <end position="14"/>
    </location>
</feature>
<keyword evidence="2 4" id="KW-0694">RNA-binding</keyword>
<organism evidence="7 8">
    <name type="scientific">Chrysophaeum taylorii</name>
    <dbReference type="NCBI Taxonomy" id="2483200"/>
    <lineage>
        <taxon>Eukaryota</taxon>
        <taxon>Sar</taxon>
        <taxon>Stramenopiles</taxon>
        <taxon>Ochrophyta</taxon>
        <taxon>Pelagophyceae</taxon>
        <taxon>Pelagomonadales</taxon>
        <taxon>Pelagomonadaceae</taxon>
        <taxon>Chrysophaeum</taxon>
    </lineage>
</organism>
<dbReference type="SUPFAM" id="SSF54928">
    <property type="entry name" value="RNA-binding domain, RBD"/>
    <property type="match status" value="1"/>
</dbReference>
<dbReference type="GO" id="GO:0003723">
    <property type="term" value="F:RNA binding"/>
    <property type="evidence" value="ECO:0007669"/>
    <property type="project" value="UniProtKB-UniRule"/>
</dbReference>
<evidence type="ECO:0000256" key="4">
    <source>
        <dbReference type="PROSITE-ProRule" id="PRU00176"/>
    </source>
</evidence>
<dbReference type="EMBL" id="JAQMWT010000393">
    <property type="protein sequence ID" value="KAJ8601946.1"/>
    <property type="molecule type" value="Genomic_DNA"/>
</dbReference>
<feature type="compositionally biased region" description="Basic and acidic residues" evidence="5">
    <location>
        <begin position="108"/>
        <end position="124"/>
    </location>
</feature>
<comment type="caution">
    <text evidence="7">The sequence shown here is derived from an EMBL/GenBank/DDBJ whole genome shotgun (WGS) entry which is preliminary data.</text>
</comment>
<dbReference type="InterPro" id="IPR012677">
    <property type="entry name" value="Nucleotide-bd_a/b_plait_sf"/>
</dbReference>
<feature type="domain" description="RRM" evidence="6">
    <location>
        <begin position="155"/>
        <end position="238"/>
    </location>
</feature>
<dbReference type="GO" id="GO:0008380">
    <property type="term" value="P:RNA splicing"/>
    <property type="evidence" value="ECO:0007669"/>
    <property type="project" value="UniProtKB-KW"/>
</dbReference>
<keyword evidence="1" id="KW-0507">mRNA processing</keyword>
<feature type="compositionally biased region" description="Basic residues" evidence="5">
    <location>
        <begin position="34"/>
        <end position="66"/>
    </location>
</feature>
<dbReference type="PANTHER" id="PTHR23139">
    <property type="entry name" value="RNA-BINDING PROTEIN"/>
    <property type="match status" value="1"/>
</dbReference>
<reference evidence="7" key="1">
    <citation type="submission" date="2023-01" db="EMBL/GenBank/DDBJ databases">
        <title>Metagenome sequencing of chrysophaentin producing Chrysophaeum taylorii.</title>
        <authorList>
            <person name="Davison J."/>
            <person name="Bewley C."/>
        </authorList>
    </citation>
    <scope>NUCLEOTIDE SEQUENCE</scope>
    <source>
        <strain evidence="7">NIES-1699</strain>
    </source>
</reference>
<name>A0AAD7UBW0_9STRA</name>
<evidence type="ECO:0000313" key="7">
    <source>
        <dbReference type="EMBL" id="KAJ8601946.1"/>
    </source>
</evidence>
<dbReference type="AlphaFoldDB" id="A0AAD7UBW0"/>
<dbReference type="Gene3D" id="3.30.70.330">
    <property type="match status" value="1"/>
</dbReference>